<dbReference type="AlphaFoldDB" id="V6SU18"/>
<proteinExistence type="predicted"/>
<protein>
    <recommendedName>
        <fullName evidence="3">Lipoprotein</fullName>
    </recommendedName>
</protein>
<gene>
    <name evidence="1" type="ORF">FLJC2902T_04490</name>
</gene>
<evidence type="ECO:0000313" key="2">
    <source>
        <dbReference type="Proteomes" id="UP000018004"/>
    </source>
</evidence>
<dbReference type="PATRIC" id="fig|1341181.4.peg.444"/>
<evidence type="ECO:0008006" key="3">
    <source>
        <dbReference type="Google" id="ProtNLM"/>
    </source>
</evidence>
<comment type="caution">
    <text evidence="1">The sequence shown here is derived from an EMBL/GenBank/DDBJ whole genome shotgun (WGS) entry which is preliminary data.</text>
</comment>
<dbReference type="eggNOG" id="ENOG5030QFH">
    <property type="taxonomic scope" value="Bacteria"/>
</dbReference>
<dbReference type="OrthoDB" id="1364277at2"/>
<evidence type="ECO:0000313" key="1">
    <source>
        <dbReference type="EMBL" id="ESU29964.1"/>
    </source>
</evidence>
<dbReference type="STRING" id="1341181.FLJC2902T_04490"/>
<reference evidence="1 2" key="1">
    <citation type="submission" date="2013-08" db="EMBL/GenBank/DDBJ databases">
        <title>Flavobacterium limnosediminis JC2902 genome sequencing.</title>
        <authorList>
            <person name="Lee K."/>
            <person name="Yi H."/>
            <person name="Park S."/>
            <person name="Chun J."/>
        </authorList>
    </citation>
    <scope>NUCLEOTIDE SEQUENCE [LARGE SCALE GENOMIC DNA]</scope>
    <source>
        <strain evidence="1 2">JC2902</strain>
    </source>
</reference>
<dbReference type="Proteomes" id="UP000018004">
    <property type="component" value="Unassembled WGS sequence"/>
</dbReference>
<dbReference type="RefSeq" id="WP_023578141.1">
    <property type="nucleotide sequence ID" value="NZ_AVGG01000001.1"/>
</dbReference>
<organism evidence="1 2">
    <name type="scientific">Flavobacterium limnosediminis JC2902</name>
    <dbReference type="NCBI Taxonomy" id="1341181"/>
    <lineage>
        <taxon>Bacteria</taxon>
        <taxon>Pseudomonadati</taxon>
        <taxon>Bacteroidota</taxon>
        <taxon>Flavobacteriia</taxon>
        <taxon>Flavobacteriales</taxon>
        <taxon>Flavobacteriaceae</taxon>
        <taxon>Flavobacterium</taxon>
    </lineage>
</organism>
<dbReference type="PROSITE" id="PS51257">
    <property type="entry name" value="PROKAR_LIPOPROTEIN"/>
    <property type="match status" value="1"/>
</dbReference>
<accession>V6SU18</accession>
<dbReference type="EMBL" id="AVGG01000001">
    <property type="protein sequence ID" value="ESU29964.1"/>
    <property type="molecule type" value="Genomic_DNA"/>
</dbReference>
<sequence length="148" mass="16460">MKHFIFLISFMVFVSCVSQKQVPEKVTESIDEIYFQKWVAGVRGGGAGITFCVNFKTPLQVGTALNKVIFKGKEAVFTTQDGLHYMATIITIKGGKSSSDEEENNEVLPESNAAKLYFTVKGQSAVHALENVKEKEMLAYPSMNKERL</sequence>
<keyword evidence="2" id="KW-1185">Reference proteome</keyword>
<name>V6SU18_9FLAO</name>